<organism evidence="1 2">
    <name type="scientific">Methylobacterium bullatum</name>
    <dbReference type="NCBI Taxonomy" id="570505"/>
    <lineage>
        <taxon>Bacteria</taxon>
        <taxon>Pseudomonadati</taxon>
        <taxon>Pseudomonadota</taxon>
        <taxon>Alphaproteobacteria</taxon>
        <taxon>Hyphomicrobiales</taxon>
        <taxon>Methylobacteriaceae</taxon>
        <taxon>Methylobacterium</taxon>
    </lineage>
</organism>
<reference evidence="1" key="2">
    <citation type="submission" date="2021-08" db="EMBL/GenBank/DDBJ databases">
        <authorList>
            <person name="Tani A."/>
            <person name="Ola A."/>
            <person name="Ogura Y."/>
            <person name="Katsura K."/>
            <person name="Hayashi T."/>
        </authorList>
    </citation>
    <scope>NUCLEOTIDE SEQUENCE</scope>
    <source>
        <strain evidence="1">DSM 21893</strain>
    </source>
</reference>
<protein>
    <submittedName>
        <fullName evidence="1">Uncharacterized protein</fullName>
    </submittedName>
</protein>
<evidence type="ECO:0000313" key="1">
    <source>
        <dbReference type="EMBL" id="GJD41965.1"/>
    </source>
</evidence>
<comment type="caution">
    <text evidence="1">The sequence shown here is derived from an EMBL/GenBank/DDBJ whole genome shotgun (WGS) entry which is preliminary data.</text>
</comment>
<sequence>MFLVLAHFDVIGRDEIARRLRHVIDRTDIRGVSDLSVIARSVVLLRRPRDLVRAMFGAVPDGLLGALKRFGDDPLSKSDSYHALYRLFSSADPQDRLRAKVLGQIAGGLVGAQIEVVQRLDPVLLHPAFVAKVYEVKQVDDLNHALAYVRERCSRATDDAIRESLSRLGPDGHRSTVFRRWAQKFDVLPRPLDTRGDSTLRMLDTGKALVDAGRRYTNCLAKKVEDVFLGRYLYVEYQPPLPEPGLIGELRVTTRGYVLEGLYAAKNRRVAPERARAVRAKLAACGVALYDHAPGDRKRVLGAAKVLDVYNFEEPDNTGWGAEFDDIAPEAVTELERAFHEAA</sequence>
<dbReference type="AlphaFoldDB" id="A0AAV4ZEQ3"/>
<dbReference type="Proteomes" id="UP001055307">
    <property type="component" value="Unassembled WGS sequence"/>
</dbReference>
<proteinExistence type="predicted"/>
<dbReference type="EMBL" id="BPQF01000034">
    <property type="protein sequence ID" value="GJD41965.1"/>
    <property type="molecule type" value="Genomic_DNA"/>
</dbReference>
<reference evidence="1" key="1">
    <citation type="journal article" date="2016" name="Front. Microbiol.">
        <title>Genome Sequence of the Piezophilic, Mesophilic Sulfate-Reducing Bacterium Desulfovibrio indicus J2T.</title>
        <authorList>
            <person name="Cao J."/>
            <person name="Maignien L."/>
            <person name="Shao Z."/>
            <person name="Alain K."/>
            <person name="Jebbar M."/>
        </authorList>
    </citation>
    <scope>NUCLEOTIDE SEQUENCE</scope>
    <source>
        <strain evidence="1">DSM 21893</strain>
    </source>
</reference>
<evidence type="ECO:0000313" key="2">
    <source>
        <dbReference type="Proteomes" id="UP001055307"/>
    </source>
</evidence>
<name>A0AAV4ZEQ3_9HYPH</name>
<dbReference type="RefSeq" id="WP_238254262.1">
    <property type="nucleotide sequence ID" value="NZ_BPQF01000034.1"/>
</dbReference>
<keyword evidence="2" id="KW-1185">Reference proteome</keyword>
<accession>A0AAV4ZEQ3</accession>
<gene>
    <name evidence="1" type="ORF">OICFNHDK_4456</name>
</gene>